<dbReference type="GO" id="GO:0051301">
    <property type="term" value="P:cell division"/>
    <property type="evidence" value="ECO:0007669"/>
    <property type="project" value="UniProtKB-KW"/>
</dbReference>
<feature type="compositionally biased region" description="Low complexity" evidence="8">
    <location>
        <begin position="142"/>
        <end position="153"/>
    </location>
</feature>
<reference evidence="10" key="1">
    <citation type="submission" date="2020-06" db="EMBL/GenBank/DDBJ databases">
        <authorList>
            <person name="Li T."/>
            <person name="Hu X."/>
            <person name="Zhang T."/>
            <person name="Song X."/>
            <person name="Zhang H."/>
            <person name="Dai N."/>
            <person name="Sheng W."/>
            <person name="Hou X."/>
            <person name="Wei L."/>
        </authorList>
    </citation>
    <scope>NUCLEOTIDE SEQUENCE</scope>
    <source>
        <strain evidence="10">G02</strain>
        <tissue evidence="10">Leaf</tissue>
    </source>
</reference>
<dbReference type="AlphaFoldDB" id="A0AAW2KQI2"/>
<evidence type="ECO:0000256" key="1">
    <source>
        <dbReference type="ARBA" id="ARBA00004413"/>
    </source>
</evidence>
<comment type="similarity">
    <text evidence="7">Belongs to the SOSEKI family.</text>
</comment>
<accession>A0AAW2KQI2</accession>
<feature type="region of interest" description="Disordered" evidence="8">
    <location>
        <begin position="350"/>
        <end position="379"/>
    </location>
</feature>
<dbReference type="EMBL" id="JACGWJ010000027">
    <property type="protein sequence ID" value="KAL0308817.1"/>
    <property type="molecule type" value="Genomic_DNA"/>
</dbReference>
<dbReference type="InterPro" id="IPR048351">
    <property type="entry name" value="SOK_DIX"/>
</dbReference>
<dbReference type="GO" id="GO:0005886">
    <property type="term" value="C:plasma membrane"/>
    <property type="evidence" value="ECO:0007669"/>
    <property type="project" value="UniProtKB-SubCell"/>
</dbReference>
<dbReference type="PANTHER" id="PTHR31083">
    <property type="entry name" value="UPSTREAM OF FLC PROTEIN (DUF966)"/>
    <property type="match status" value="1"/>
</dbReference>
<dbReference type="PANTHER" id="PTHR31083:SF5">
    <property type="entry name" value="PROTEIN SOSEKI 1"/>
    <property type="match status" value="1"/>
</dbReference>
<proteinExistence type="inferred from homology"/>
<evidence type="ECO:0000256" key="5">
    <source>
        <dbReference type="ARBA" id="ARBA00023136"/>
    </source>
</evidence>
<dbReference type="Pfam" id="PF06136">
    <property type="entry name" value="SOK"/>
    <property type="match status" value="1"/>
</dbReference>
<keyword evidence="4" id="KW-0132">Cell division</keyword>
<dbReference type="InterPro" id="IPR010369">
    <property type="entry name" value="SOK"/>
</dbReference>
<feature type="region of interest" description="Disordered" evidence="8">
    <location>
        <begin position="199"/>
        <end position="224"/>
    </location>
</feature>
<evidence type="ECO:0000256" key="8">
    <source>
        <dbReference type="SAM" id="MobiDB-lite"/>
    </source>
</evidence>
<evidence type="ECO:0000256" key="7">
    <source>
        <dbReference type="ARBA" id="ARBA00024211"/>
    </source>
</evidence>
<organism evidence="10">
    <name type="scientific">Sesamum radiatum</name>
    <name type="common">Black benniseed</name>
    <dbReference type="NCBI Taxonomy" id="300843"/>
    <lineage>
        <taxon>Eukaryota</taxon>
        <taxon>Viridiplantae</taxon>
        <taxon>Streptophyta</taxon>
        <taxon>Embryophyta</taxon>
        <taxon>Tracheophyta</taxon>
        <taxon>Spermatophyta</taxon>
        <taxon>Magnoliopsida</taxon>
        <taxon>eudicotyledons</taxon>
        <taxon>Gunneridae</taxon>
        <taxon>Pentapetalae</taxon>
        <taxon>asterids</taxon>
        <taxon>lamiids</taxon>
        <taxon>Lamiales</taxon>
        <taxon>Pedaliaceae</taxon>
        <taxon>Sesamum</taxon>
    </lineage>
</organism>
<keyword evidence="6" id="KW-0131">Cell cycle</keyword>
<feature type="compositionally biased region" description="Polar residues" evidence="8">
    <location>
        <begin position="119"/>
        <end position="141"/>
    </location>
</feature>
<sequence>MEEAESGVEVRRLHIVYFLSRKGRLEHPHLIRLHRLSRNGVRLRDVKRWLGELRGKDMPESFAWSYKRRYKKGYVWQDLLDDDLITPISDNEYVLQGSEISSTHNSDFSYSEEKIPMQKEQSSVQGAPKTNQKPQPTEQNQSSSSSSSASETSILTDDSAKTHLQKNSDTFTMQVANNKRRVGKVKNVLINQKINNAGTTSAASSTIVSDDRRTKSRSGASSNGNKLRSLISCGAVDTDDSALRIIMCSSDDRNVHNSAQICKREKKITFGTSYWTPNQGSNCRWSCDGVKDSATKKGQFKNQRGPNCYAAYKPIKGPNCSQCGKQFKPEKLHAHMKSCKGMKALSKNPAVSASAADETSKISTQSCNKDSVSAHFLSH</sequence>
<comment type="subcellular location">
    <subcellularLocation>
        <location evidence="1">Cell membrane</location>
        <topology evidence="1">Peripheral membrane protein</topology>
        <orientation evidence="1">Cytoplasmic side</orientation>
    </subcellularLocation>
</comment>
<name>A0AAW2KQI2_SESRA</name>
<keyword evidence="3" id="KW-1003">Cell membrane</keyword>
<reference evidence="10" key="2">
    <citation type="journal article" date="2024" name="Plant">
        <title>Genomic evolution and insights into agronomic trait innovations of Sesamum species.</title>
        <authorList>
            <person name="Miao H."/>
            <person name="Wang L."/>
            <person name="Qu L."/>
            <person name="Liu H."/>
            <person name="Sun Y."/>
            <person name="Le M."/>
            <person name="Wang Q."/>
            <person name="Wei S."/>
            <person name="Zheng Y."/>
            <person name="Lin W."/>
            <person name="Duan Y."/>
            <person name="Cao H."/>
            <person name="Xiong S."/>
            <person name="Wang X."/>
            <person name="Wei L."/>
            <person name="Li C."/>
            <person name="Ma Q."/>
            <person name="Ju M."/>
            <person name="Zhao R."/>
            <person name="Li G."/>
            <person name="Mu C."/>
            <person name="Tian Q."/>
            <person name="Mei H."/>
            <person name="Zhang T."/>
            <person name="Gao T."/>
            <person name="Zhang H."/>
        </authorList>
    </citation>
    <scope>NUCLEOTIDE SEQUENCE</scope>
    <source>
        <strain evidence="10">G02</strain>
    </source>
</reference>
<dbReference type="GO" id="GO:0051258">
    <property type="term" value="P:protein polymerization"/>
    <property type="evidence" value="ECO:0007669"/>
    <property type="project" value="UniProtKB-ARBA"/>
</dbReference>
<keyword evidence="2" id="KW-0217">Developmental protein</keyword>
<evidence type="ECO:0000256" key="4">
    <source>
        <dbReference type="ARBA" id="ARBA00022618"/>
    </source>
</evidence>
<feature type="region of interest" description="Disordered" evidence="8">
    <location>
        <begin position="102"/>
        <end position="155"/>
    </location>
</feature>
<feature type="compositionally biased region" description="Polar residues" evidence="8">
    <location>
        <begin position="361"/>
        <end position="371"/>
    </location>
</feature>
<evidence type="ECO:0000256" key="3">
    <source>
        <dbReference type="ARBA" id="ARBA00022475"/>
    </source>
</evidence>
<evidence type="ECO:0000256" key="6">
    <source>
        <dbReference type="ARBA" id="ARBA00023306"/>
    </source>
</evidence>
<evidence type="ECO:0000259" key="9">
    <source>
        <dbReference type="Pfam" id="PF06136"/>
    </source>
</evidence>
<evidence type="ECO:0000256" key="2">
    <source>
        <dbReference type="ARBA" id="ARBA00022473"/>
    </source>
</evidence>
<gene>
    <name evidence="10" type="ORF">Sradi_5824000</name>
</gene>
<dbReference type="Gene3D" id="3.30.160.60">
    <property type="entry name" value="Classic Zinc Finger"/>
    <property type="match status" value="1"/>
</dbReference>
<feature type="compositionally biased region" description="Polar residues" evidence="8">
    <location>
        <begin position="199"/>
        <end position="208"/>
    </location>
</feature>
<comment type="caution">
    <text evidence="10">The sequence shown here is derived from an EMBL/GenBank/DDBJ whole genome shotgun (WGS) entry which is preliminary data.</text>
</comment>
<feature type="domain" description="SOSEKI DIX-like" evidence="9">
    <location>
        <begin position="14"/>
        <end position="100"/>
    </location>
</feature>
<protein>
    <submittedName>
        <fullName evidence="10">Protein UPSTREAM OF FLC</fullName>
    </submittedName>
</protein>
<evidence type="ECO:0000313" key="10">
    <source>
        <dbReference type="EMBL" id="KAL0308817.1"/>
    </source>
</evidence>
<keyword evidence="5" id="KW-0472">Membrane</keyword>